<dbReference type="EMBL" id="OU963871">
    <property type="protein sequence ID" value="CAH0763179.1"/>
    <property type="molecule type" value="Genomic_DNA"/>
</dbReference>
<evidence type="ECO:0000256" key="10">
    <source>
        <dbReference type="ARBA" id="ARBA00034306"/>
    </source>
</evidence>
<evidence type="ECO:0000256" key="2">
    <source>
        <dbReference type="ARBA" id="ARBA00004514"/>
    </source>
</evidence>
<dbReference type="GO" id="GO:0000045">
    <property type="term" value="P:autophagosome assembly"/>
    <property type="evidence" value="ECO:0007669"/>
    <property type="project" value="TreeGrafter"/>
</dbReference>
<accession>A0A9P0C9K2</accession>
<dbReference type="KEGG" id="btab:109031919"/>
<dbReference type="PANTHER" id="PTHR31671">
    <property type="entry name" value="DIABETES AND OBESITY REGULATED, ISOFORM G"/>
    <property type="match status" value="1"/>
</dbReference>
<feature type="region of interest" description="Disordered" evidence="11">
    <location>
        <begin position="213"/>
        <end position="252"/>
    </location>
</feature>
<dbReference type="GO" id="GO:0031410">
    <property type="term" value="C:cytoplasmic vesicle"/>
    <property type="evidence" value="ECO:0007669"/>
    <property type="project" value="UniProtKB-KW"/>
</dbReference>
<dbReference type="GO" id="GO:0045893">
    <property type="term" value="P:positive regulation of DNA-templated transcription"/>
    <property type="evidence" value="ECO:0007669"/>
    <property type="project" value="TreeGrafter"/>
</dbReference>
<dbReference type="InterPro" id="IPR029431">
    <property type="entry name" value="TP53INP"/>
</dbReference>
<dbReference type="Pfam" id="PF14839">
    <property type="entry name" value="DOR"/>
    <property type="match status" value="1"/>
</dbReference>
<feature type="region of interest" description="Disordered" evidence="11">
    <location>
        <begin position="141"/>
        <end position="184"/>
    </location>
</feature>
<keyword evidence="13" id="KW-1185">Reference proteome</keyword>
<keyword evidence="9" id="KW-0968">Cytoplasmic vesicle</keyword>
<organism evidence="12 13">
    <name type="scientific">Bemisia tabaci</name>
    <name type="common">Sweetpotato whitefly</name>
    <name type="synonym">Aleurodes tabaci</name>
    <dbReference type="NCBI Taxonomy" id="7038"/>
    <lineage>
        <taxon>Eukaryota</taxon>
        <taxon>Metazoa</taxon>
        <taxon>Ecdysozoa</taxon>
        <taxon>Arthropoda</taxon>
        <taxon>Hexapoda</taxon>
        <taxon>Insecta</taxon>
        <taxon>Pterygota</taxon>
        <taxon>Neoptera</taxon>
        <taxon>Paraneoptera</taxon>
        <taxon>Hemiptera</taxon>
        <taxon>Sternorrhyncha</taxon>
        <taxon>Aleyrodoidea</taxon>
        <taxon>Aleyrodidae</taxon>
        <taxon>Aleyrodinae</taxon>
        <taxon>Bemisia</taxon>
    </lineage>
</organism>
<dbReference type="GO" id="GO:0016604">
    <property type="term" value="C:nuclear body"/>
    <property type="evidence" value="ECO:0007669"/>
    <property type="project" value="UniProtKB-SubCell"/>
</dbReference>
<evidence type="ECO:0000256" key="8">
    <source>
        <dbReference type="ARBA" id="ARBA00023242"/>
    </source>
</evidence>
<evidence type="ECO:0000256" key="1">
    <source>
        <dbReference type="ARBA" id="ARBA00004419"/>
    </source>
</evidence>
<sequence>MFANITNYLLGNYADGPKTDLTAAIDDVEERFRAVDTEDDWLMVEKTDVNKEQQENEIRILDTHLGGEIPERGRSPGRGGRLAGRQVSRSSSASSLPCLSLEESWYITPPPCFTSAGPAHLETSPLENLLIEHPSMSVYHRRAAATSPAHSQRLRSRSVSPSPHPQPLQPLPDNRRPAHAPAHQRHQPINNQIVQLKAAQKQQQRRACQALKRNQLERSNKAIREISMRNKRQRRSDRTQNHSGVNNNRKCC</sequence>
<evidence type="ECO:0000256" key="4">
    <source>
        <dbReference type="ARBA" id="ARBA00023006"/>
    </source>
</evidence>
<evidence type="ECO:0000313" key="13">
    <source>
        <dbReference type="Proteomes" id="UP001152759"/>
    </source>
</evidence>
<dbReference type="GO" id="GO:0005829">
    <property type="term" value="C:cytosol"/>
    <property type="evidence" value="ECO:0007669"/>
    <property type="project" value="UniProtKB-SubCell"/>
</dbReference>
<reference evidence="12" key="1">
    <citation type="submission" date="2021-12" db="EMBL/GenBank/DDBJ databases">
        <authorList>
            <person name="King R."/>
        </authorList>
    </citation>
    <scope>NUCLEOTIDE SEQUENCE</scope>
</reference>
<keyword evidence="8" id="KW-0539">Nucleus</keyword>
<gene>
    <name evidence="12" type="ORF">BEMITA_LOCUS3214</name>
</gene>
<comment type="subcellular location">
    <subcellularLocation>
        <location evidence="2">Cytoplasm</location>
        <location evidence="2">Cytosol</location>
    </subcellularLocation>
    <subcellularLocation>
        <location evidence="1">Cytoplasmic vesicle</location>
        <location evidence="1">Autophagosome</location>
    </subcellularLocation>
    <subcellularLocation>
        <location evidence="10">Nucleus</location>
        <location evidence="10">Nuclear body</location>
    </subcellularLocation>
</comment>
<dbReference type="AlphaFoldDB" id="A0A9P0C9K2"/>
<evidence type="ECO:0000256" key="6">
    <source>
        <dbReference type="ARBA" id="ARBA00023159"/>
    </source>
</evidence>
<feature type="compositionally biased region" description="Polar residues" evidence="11">
    <location>
        <begin position="241"/>
        <end position="252"/>
    </location>
</feature>
<keyword evidence="5" id="KW-0805">Transcription regulation</keyword>
<keyword evidence="7" id="KW-0804">Transcription</keyword>
<feature type="region of interest" description="Disordered" evidence="11">
    <location>
        <begin position="67"/>
        <end position="89"/>
    </location>
</feature>
<dbReference type="PANTHER" id="PTHR31671:SF3">
    <property type="entry name" value="DIABETES AND OBESITY REGULATED, ISOFORM G"/>
    <property type="match status" value="1"/>
</dbReference>
<keyword evidence="6" id="KW-0010">Activator</keyword>
<keyword evidence="3" id="KW-0963">Cytoplasm</keyword>
<feature type="compositionally biased region" description="Basic and acidic residues" evidence="11">
    <location>
        <begin position="214"/>
        <end position="228"/>
    </location>
</feature>
<evidence type="ECO:0000256" key="5">
    <source>
        <dbReference type="ARBA" id="ARBA00023015"/>
    </source>
</evidence>
<keyword evidence="4" id="KW-0072">Autophagy</keyword>
<evidence type="ECO:0000256" key="11">
    <source>
        <dbReference type="SAM" id="MobiDB-lite"/>
    </source>
</evidence>
<evidence type="ECO:0000256" key="7">
    <source>
        <dbReference type="ARBA" id="ARBA00023163"/>
    </source>
</evidence>
<proteinExistence type="predicted"/>
<evidence type="ECO:0000256" key="3">
    <source>
        <dbReference type="ARBA" id="ARBA00022490"/>
    </source>
</evidence>
<dbReference type="Proteomes" id="UP001152759">
    <property type="component" value="Chromosome 10"/>
</dbReference>
<protein>
    <submittedName>
        <fullName evidence="12">Uncharacterized protein</fullName>
    </submittedName>
</protein>
<evidence type="ECO:0000313" key="12">
    <source>
        <dbReference type="EMBL" id="CAH0763179.1"/>
    </source>
</evidence>
<name>A0A9P0C9K2_BEMTA</name>
<dbReference type="GO" id="GO:0005776">
    <property type="term" value="C:autophagosome"/>
    <property type="evidence" value="ECO:0007669"/>
    <property type="project" value="UniProtKB-SubCell"/>
</dbReference>
<evidence type="ECO:0000256" key="9">
    <source>
        <dbReference type="ARBA" id="ARBA00023329"/>
    </source>
</evidence>